<organism evidence="3 4">
    <name type="scientific">Mycolicibacterium fallax</name>
    <name type="common">Mycobacterium fallax</name>
    <dbReference type="NCBI Taxonomy" id="1793"/>
    <lineage>
        <taxon>Bacteria</taxon>
        <taxon>Bacillati</taxon>
        <taxon>Actinomycetota</taxon>
        <taxon>Actinomycetes</taxon>
        <taxon>Mycobacteriales</taxon>
        <taxon>Mycobacteriaceae</taxon>
        <taxon>Mycolicibacterium</taxon>
    </lineage>
</organism>
<evidence type="ECO:0000259" key="2">
    <source>
        <dbReference type="Pfam" id="PF00296"/>
    </source>
</evidence>
<dbReference type="Proteomes" id="UP000193484">
    <property type="component" value="Unassembled WGS sequence"/>
</dbReference>
<sequence length="272" mass="28783">MEVGLHALGIGTGAERTVVDAVAAAAERAGFATLWVGEHPEVTDANHPDVPVADWLDPFVTLSFAAAATNTIELATGVLALPERNPAVVARQAASLHKLSGGRLSLGVGASGARTDYAELDAPFERRGAWLTEYVAALRRRWNAGVGAGFARLHSGPYPSDRSIPVVLGCSNEGTLRLVAEWGDGWYGHGLRDVEDAAVCSSTLRRLCREAGRDRGDLRLAVSLRDPQPGDLRRLADAGIDQLVLAATPPADPIAAESWVSELARRWLSAAT</sequence>
<dbReference type="STRING" id="1793.AWC04_14535"/>
<dbReference type="Pfam" id="PF00296">
    <property type="entry name" value="Bac_luciferase"/>
    <property type="match status" value="1"/>
</dbReference>
<reference evidence="3 4" key="1">
    <citation type="submission" date="2016-01" db="EMBL/GenBank/DDBJ databases">
        <title>The new phylogeny of the genus Mycobacterium.</title>
        <authorList>
            <person name="Tarcisio F."/>
            <person name="Conor M."/>
            <person name="Antonella G."/>
            <person name="Elisabetta G."/>
            <person name="Giulia F.S."/>
            <person name="Sara T."/>
            <person name="Anna F."/>
            <person name="Clotilde B."/>
            <person name="Roberto B."/>
            <person name="Veronica D.S."/>
            <person name="Fabio R."/>
            <person name="Monica P."/>
            <person name="Olivier J."/>
            <person name="Enrico T."/>
            <person name="Nicola S."/>
        </authorList>
    </citation>
    <scope>NUCLEOTIDE SEQUENCE [LARGE SCALE GENOMIC DNA]</scope>
    <source>
        <strain evidence="3 4">DSM 44179</strain>
    </source>
</reference>
<dbReference type="InterPro" id="IPR050564">
    <property type="entry name" value="F420-G6PD/mer"/>
</dbReference>
<dbReference type="OrthoDB" id="3206024at2"/>
<comment type="caution">
    <text evidence="3">The sequence shown here is derived from an EMBL/GenBank/DDBJ whole genome shotgun (WGS) entry which is preliminary data.</text>
</comment>
<dbReference type="GO" id="GO:0016705">
    <property type="term" value="F:oxidoreductase activity, acting on paired donors, with incorporation or reduction of molecular oxygen"/>
    <property type="evidence" value="ECO:0007669"/>
    <property type="project" value="InterPro"/>
</dbReference>
<evidence type="ECO:0000256" key="1">
    <source>
        <dbReference type="ARBA" id="ARBA00023002"/>
    </source>
</evidence>
<dbReference type="RefSeq" id="WP_085097868.1">
    <property type="nucleotide sequence ID" value="NZ_AP022603.1"/>
</dbReference>
<proteinExistence type="predicted"/>
<dbReference type="InterPro" id="IPR019921">
    <property type="entry name" value="Lucif-like_OxRdtase_Rv2161c"/>
</dbReference>
<dbReference type="InterPro" id="IPR036661">
    <property type="entry name" value="Luciferase-like_sf"/>
</dbReference>
<gene>
    <name evidence="3" type="ORF">AWC04_14535</name>
</gene>
<dbReference type="NCBIfam" id="TIGR03619">
    <property type="entry name" value="F420_Rv2161c"/>
    <property type="match status" value="1"/>
</dbReference>
<keyword evidence="1" id="KW-0560">Oxidoreductase</keyword>
<evidence type="ECO:0000313" key="4">
    <source>
        <dbReference type="Proteomes" id="UP000193484"/>
    </source>
</evidence>
<dbReference type="CDD" id="cd01097">
    <property type="entry name" value="Tetrahydromethanopterin_reductase"/>
    <property type="match status" value="1"/>
</dbReference>
<accession>A0A1X1R8C5</accession>
<dbReference type="SUPFAM" id="SSF51679">
    <property type="entry name" value="Bacterial luciferase-like"/>
    <property type="match status" value="1"/>
</dbReference>
<protein>
    <submittedName>
        <fullName evidence="3">LLM class F420-dependent oxidoreductase</fullName>
    </submittedName>
</protein>
<dbReference type="EMBL" id="LQOJ01000047">
    <property type="protein sequence ID" value="ORV01198.1"/>
    <property type="molecule type" value="Genomic_DNA"/>
</dbReference>
<evidence type="ECO:0000313" key="3">
    <source>
        <dbReference type="EMBL" id="ORV01198.1"/>
    </source>
</evidence>
<feature type="domain" description="Luciferase-like" evidence="2">
    <location>
        <begin position="21"/>
        <end position="224"/>
    </location>
</feature>
<dbReference type="PANTHER" id="PTHR43244:SF1">
    <property type="entry name" value="5,10-METHYLENETETRAHYDROMETHANOPTERIN REDUCTASE"/>
    <property type="match status" value="1"/>
</dbReference>
<keyword evidence="4" id="KW-1185">Reference proteome</keyword>
<dbReference type="Gene3D" id="3.20.20.30">
    <property type="entry name" value="Luciferase-like domain"/>
    <property type="match status" value="1"/>
</dbReference>
<name>A0A1X1R8C5_MYCFA</name>
<dbReference type="PANTHER" id="PTHR43244">
    <property type="match status" value="1"/>
</dbReference>
<dbReference type="InterPro" id="IPR011251">
    <property type="entry name" value="Luciferase-like_dom"/>
</dbReference>
<dbReference type="AlphaFoldDB" id="A0A1X1R8C5"/>